<accession>A0ABQ2W7J2</accession>
<reference evidence="2" key="1">
    <citation type="journal article" date="2019" name="Int. J. Syst. Evol. Microbiol.">
        <title>The Global Catalogue of Microorganisms (GCM) 10K type strain sequencing project: providing services to taxonomists for standard genome sequencing and annotation.</title>
        <authorList>
            <consortium name="The Broad Institute Genomics Platform"/>
            <consortium name="The Broad Institute Genome Sequencing Center for Infectious Disease"/>
            <person name="Wu L."/>
            <person name="Ma J."/>
        </authorList>
    </citation>
    <scope>NUCLEOTIDE SEQUENCE [LARGE SCALE GENOMIC DNA]</scope>
    <source>
        <strain evidence="2">JCM 4376</strain>
    </source>
</reference>
<proteinExistence type="predicted"/>
<sequence length="244" mass="27760">MAAGLNVAASITVSLRGANGILVENRDWVTSPIDGLAAAAPWRTFRWYRGQRHYSGTYWSSTMRDHVIYESRLELARLLFADFDPSVRRVVAQPFLLKAEVDGAMRKHIPDYLLVTDEGPVVVDVKPLHRLSKPEVSFTFGWTREVVEVRGWKYEVWSEPPAVELENVRFLSGFRRDWLFDRGLVDELRGAELDGVSLCRAAASLPAHPEEQVRAAVYHLLWTHELAVDLDRPFSPAHVLRRTA</sequence>
<name>A0ABQ2W7J2_9ACTN</name>
<evidence type="ECO:0000313" key="1">
    <source>
        <dbReference type="EMBL" id="GGV91723.1"/>
    </source>
</evidence>
<dbReference type="InterPro" id="IPR048000">
    <property type="entry name" value="TnsA-like"/>
</dbReference>
<comment type="caution">
    <text evidence="1">The sequence shown here is derived from an EMBL/GenBank/DDBJ whole genome shotgun (WGS) entry which is preliminary data.</text>
</comment>
<dbReference type="Proteomes" id="UP000660675">
    <property type="component" value="Unassembled WGS sequence"/>
</dbReference>
<organism evidence="1 2">
    <name type="scientific">Streptomyces gelaticus</name>
    <dbReference type="NCBI Taxonomy" id="285446"/>
    <lineage>
        <taxon>Bacteria</taxon>
        <taxon>Bacillati</taxon>
        <taxon>Actinomycetota</taxon>
        <taxon>Actinomycetes</taxon>
        <taxon>Kitasatosporales</taxon>
        <taxon>Streptomycetaceae</taxon>
        <taxon>Streptomyces</taxon>
    </lineage>
</organism>
<dbReference type="NCBIfam" id="NF033179">
    <property type="entry name" value="TnsA_like_Actin"/>
    <property type="match status" value="1"/>
</dbReference>
<dbReference type="RefSeq" id="WP_229867227.1">
    <property type="nucleotide sequence ID" value="NZ_BMTF01000019.1"/>
</dbReference>
<protein>
    <recommendedName>
        <fullName evidence="3">TnsA-like heteromeric transposase endonuclease subunit</fullName>
    </recommendedName>
</protein>
<keyword evidence="2" id="KW-1185">Reference proteome</keyword>
<dbReference type="EMBL" id="BMTF01000019">
    <property type="protein sequence ID" value="GGV91723.1"/>
    <property type="molecule type" value="Genomic_DNA"/>
</dbReference>
<evidence type="ECO:0008006" key="3">
    <source>
        <dbReference type="Google" id="ProtNLM"/>
    </source>
</evidence>
<evidence type="ECO:0000313" key="2">
    <source>
        <dbReference type="Proteomes" id="UP000660675"/>
    </source>
</evidence>
<gene>
    <name evidence="1" type="ORF">GCM10015535_50980</name>
</gene>